<evidence type="ECO:0000313" key="3">
    <source>
        <dbReference type="Proteomes" id="UP000248924"/>
    </source>
</evidence>
<protein>
    <submittedName>
        <fullName evidence="2">Type I-E CRISPR-associated protein Cas5/CasD</fullName>
    </submittedName>
</protein>
<dbReference type="InterPro" id="IPR013422">
    <property type="entry name" value="CRISPR-assoc_prot_Cas5_N"/>
</dbReference>
<accession>A0A2W2EQY6</accession>
<keyword evidence="3" id="KW-1185">Reference proteome</keyword>
<name>A0A2W2EQY6_9ACTN</name>
<organism evidence="2 3">
    <name type="scientific">Micromonospora craterilacus</name>
    <dbReference type="NCBI Taxonomy" id="1655439"/>
    <lineage>
        <taxon>Bacteria</taxon>
        <taxon>Bacillati</taxon>
        <taxon>Actinomycetota</taxon>
        <taxon>Actinomycetes</taxon>
        <taxon>Micromonosporales</taxon>
        <taxon>Micromonosporaceae</taxon>
        <taxon>Micromonospora</taxon>
    </lineage>
</organism>
<sequence>MSVYSLALCLDAPMQSWGTRSRGSIRDTAREPTKSGVVGLLAAALGIPRDRTSSLVKLSQLRMGIRVDREGILERDYQVTQNVPTTTGGGHRTALSHRYYLADALFLVVLESEDADRLAKIQHALRAPVWPLFLGRRAFPPARPLVASGHYDEARTGLGLTDQPLEAVLATHPWLEDRPEVCTAERRRADRDPLRTVIDCDPADPAAELRMDVPLSFKSDDRRYAARTVRFGSVPLTDELITTKDTPCTSAS</sequence>
<reference evidence="2 3" key="1">
    <citation type="submission" date="2018-01" db="EMBL/GenBank/DDBJ databases">
        <title>Draft genome sequence of Jishengella sp. NA12.</title>
        <authorList>
            <person name="Sahin N."/>
            <person name="Ay H."/>
            <person name="Saygin H."/>
        </authorList>
    </citation>
    <scope>NUCLEOTIDE SEQUENCE [LARGE SCALE GENOMIC DNA]</scope>
    <source>
        <strain evidence="2 3">NA12</strain>
    </source>
</reference>
<dbReference type="GO" id="GO:0051607">
    <property type="term" value="P:defense response to virus"/>
    <property type="evidence" value="ECO:0007669"/>
    <property type="project" value="UniProtKB-KW"/>
</dbReference>
<dbReference type="EMBL" id="POTY01000060">
    <property type="protein sequence ID" value="PZG19199.1"/>
    <property type="molecule type" value="Genomic_DNA"/>
</dbReference>
<dbReference type="Gene3D" id="3.30.70.2660">
    <property type="match status" value="1"/>
</dbReference>
<gene>
    <name evidence="2" type="primary">cas5e</name>
    <name evidence="2" type="ORF">C1I95_12115</name>
</gene>
<evidence type="ECO:0000256" key="1">
    <source>
        <dbReference type="ARBA" id="ARBA00023118"/>
    </source>
</evidence>
<dbReference type="InterPro" id="IPR010147">
    <property type="entry name" value="CRISPR-assoc_prot_CasD"/>
</dbReference>
<dbReference type="GO" id="GO:0003723">
    <property type="term" value="F:RNA binding"/>
    <property type="evidence" value="ECO:0007669"/>
    <property type="project" value="InterPro"/>
</dbReference>
<dbReference type="Pfam" id="PF09704">
    <property type="entry name" value="Cas_Cas5d"/>
    <property type="match status" value="1"/>
</dbReference>
<dbReference type="NCBIfam" id="TIGR02593">
    <property type="entry name" value="CRISPR_cas5"/>
    <property type="match status" value="1"/>
</dbReference>
<dbReference type="GO" id="GO:0043571">
    <property type="term" value="P:maintenance of CRISPR repeat elements"/>
    <property type="evidence" value="ECO:0007669"/>
    <property type="project" value="InterPro"/>
</dbReference>
<dbReference type="AlphaFoldDB" id="A0A2W2EQY6"/>
<dbReference type="CDD" id="cd09756">
    <property type="entry name" value="Cas5_I-E"/>
    <property type="match status" value="1"/>
</dbReference>
<dbReference type="NCBIfam" id="TIGR01868">
    <property type="entry name" value="casD_Cas5e"/>
    <property type="match status" value="1"/>
</dbReference>
<proteinExistence type="predicted"/>
<comment type="caution">
    <text evidence="2">The sequence shown here is derived from an EMBL/GenBank/DDBJ whole genome shotgun (WGS) entry which is preliminary data.</text>
</comment>
<dbReference type="OrthoDB" id="3189549at2"/>
<dbReference type="InterPro" id="IPR021124">
    <property type="entry name" value="CRISPR-assoc_prot_Cas5"/>
</dbReference>
<dbReference type="Proteomes" id="UP000248924">
    <property type="component" value="Unassembled WGS sequence"/>
</dbReference>
<evidence type="ECO:0000313" key="2">
    <source>
        <dbReference type="EMBL" id="PZG19199.1"/>
    </source>
</evidence>
<keyword evidence="1" id="KW-0051">Antiviral defense</keyword>